<comment type="function">
    <text evidence="7">Catalyzes the synthesis of 5,6-dihydrouridine (D), a modified base found in the D-loop of most tRNAs, via the reduction of the C5-C6 double bond in target uridines.</text>
</comment>
<keyword evidence="4 7" id="KW-0819">tRNA processing</keyword>
<evidence type="ECO:0000313" key="12">
    <source>
        <dbReference type="Proteomes" id="UP000284379"/>
    </source>
</evidence>
<feature type="binding site" evidence="9">
    <location>
        <position position="67"/>
    </location>
    <ligand>
        <name>FMN</name>
        <dbReference type="ChEBI" id="CHEBI:58210"/>
    </ligand>
</feature>
<feature type="active site" description="Proton donor" evidence="8">
    <location>
        <position position="97"/>
    </location>
</feature>
<evidence type="ECO:0000256" key="5">
    <source>
        <dbReference type="ARBA" id="ARBA00022857"/>
    </source>
</evidence>
<evidence type="ECO:0000256" key="8">
    <source>
        <dbReference type="PIRSR" id="PIRSR006621-1"/>
    </source>
</evidence>
<evidence type="ECO:0000259" key="10">
    <source>
        <dbReference type="Pfam" id="PF01207"/>
    </source>
</evidence>
<dbReference type="RefSeq" id="WP_122201160.1">
    <property type="nucleotide sequence ID" value="NZ_CABJFV010000004.1"/>
</dbReference>
<evidence type="ECO:0000256" key="4">
    <source>
        <dbReference type="ARBA" id="ARBA00022694"/>
    </source>
</evidence>
<evidence type="ECO:0000256" key="7">
    <source>
        <dbReference type="PIRNR" id="PIRNR006621"/>
    </source>
</evidence>
<dbReference type="PANTHER" id="PTHR45846">
    <property type="entry name" value="TRNA-DIHYDROURIDINE(47) SYNTHASE [NAD(P)(+)]-LIKE"/>
    <property type="match status" value="1"/>
</dbReference>
<dbReference type="GO" id="GO:0003723">
    <property type="term" value="F:RNA binding"/>
    <property type="evidence" value="ECO:0007669"/>
    <property type="project" value="TreeGrafter"/>
</dbReference>
<evidence type="ECO:0000256" key="6">
    <source>
        <dbReference type="ARBA" id="ARBA00023002"/>
    </source>
</evidence>
<organism evidence="11 12">
    <name type="scientific">Bacteroides nordii</name>
    <dbReference type="NCBI Taxonomy" id="291645"/>
    <lineage>
        <taxon>Bacteria</taxon>
        <taxon>Pseudomonadati</taxon>
        <taxon>Bacteroidota</taxon>
        <taxon>Bacteroidia</taxon>
        <taxon>Bacteroidales</taxon>
        <taxon>Bacteroidaceae</taxon>
        <taxon>Bacteroides</taxon>
    </lineage>
</organism>
<dbReference type="PIRSF" id="PIRSF006621">
    <property type="entry name" value="Dus"/>
    <property type="match status" value="1"/>
</dbReference>
<feature type="domain" description="DUS-like FMN-binding" evidence="10">
    <location>
        <begin position="9"/>
        <end position="295"/>
    </location>
</feature>
<evidence type="ECO:0000313" key="11">
    <source>
        <dbReference type="EMBL" id="RHB36365.1"/>
    </source>
</evidence>
<protein>
    <recommendedName>
        <fullName evidence="7">tRNA-dihydrouridine synthase</fullName>
        <ecNumber evidence="7">1.3.1.-</ecNumber>
    </recommendedName>
</protein>
<comment type="similarity">
    <text evidence="7">Belongs to the dus family.</text>
</comment>
<dbReference type="GO" id="GO:0017150">
    <property type="term" value="F:tRNA dihydrouridine synthase activity"/>
    <property type="evidence" value="ECO:0007669"/>
    <property type="project" value="InterPro"/>
</dbReference>
<keyword evidence="6 7" id="KW-0560">Oxidoreductase</keyword>
<proteinExistence type="inferred from homology"/>
<keyword evidence="3 7" id="KW-0288">FMN</keyword>
<feature type="binding site" evidence="9">
    <location>
        <begin position="221"/>
        <end position="222"/>
    </location>
    <ligand>
        <name>FMN</name>
        <dbReference type="ChEBI" id="CHEBI:58210"/>
    </ligand>
</feature>
<dbReference type="EMBL" id="QSGO01000004">
    <property type="protein sequence ID" value="RHB36365.1"/>
    <property type="molecule type" value="Genomic_DNA"/>
</dbReference>
<dbReference type="PROSITE" id="PS01136">
    <property type="entry name" value="UPF0034"/>
    <property type="match status" value="1"/>
</dbReference>
<dbReference type="InterPro" id="IPR013785">
    <property type="entry name" value="Aldolase_TIM"/>
</dbReference>
<dbReference type="CDD" id="cd02801">
    <property type="entry name" value="DUS_like_FMN"/>
    <property type="match status" value="1"/>
</dbReference>
<keyword evidence="5" id="KW-0521">NADP</keyword>
<evidence type="ECO:0000256" key="1">
    <source>
        <dbReference type="ARBA" id="ARBA00001917"/>
    </source>
</evidence>
<comment type="caution">
    <text evidence="11">The sequence shown here is derived from an EMBL/GenBank/DDBJ whole genome shotgun (WGS) entry which is preliminary data.</text>
</comment>
<keyword evidence="9" id="KW-0547">Nucleotide-binding</keyword>
<feature type="binding site" evidence="9">
    <location>
        <position position="165"/>
    </location>
    <ligand>
        <name>FMN</name>
        <dbReference type="ChEBI" id="CHEBI:58210"/>
    </ligand>
</feature>
<dbReference type="SUPFAM" id="SSF51395">
    <property type="entry name" value="FMN-linked oxidoreductases"/>
    <property type="match status" value="1"/>
</dbReference>
<gene>
    <name evidence="11" type="ORF">DW888_06920</name>
</gene>
<dbReference type="PANTHER" id="PTHR45846:SF1">
    <property type="entry name" value="TRNA-DIHYDROURIDINE(47) SYNTHASE [NAD(P)(+)]-LIKE"/>
    <property type="match status" value="1"/>
</dbReference>
<feature type="binding site" evidence="9">
    <location>
        <position position="136"/>
    </location>
    <ligand>
        <name>FMN</name>
        <dbReference type="ChEBI" id="CHEBI:58210"/>
    </ligand>
</feature>
<dbReference type="Gene3D" id="3.20.20.70">
    <property type="entry name" value="Aldolase class I"/>
    <property type="match status" value="1"/>
</dbReference>
<dbReference type="GO" id="GO:0050660">
    <property type="term" value="F:flavin adenine dinucleotide binding"/>
    <property type="evidence" value="ECO:0007669"/>
    <property type="project" value="InterPro"/>
</dbReference>
<evidence type="ECO:0000256" key="2">
    <source>
        <dbReference type="ARBA" id="ARBA00022630"/>
    </source>
</evidence>
<evidence type="ECO:0000256" key="9">
    <source>
        <dbReference type="PIRSR" id="PIRSR006621-2"/>
    </source>
</evidence>
<dbReference type="InterPro" id="IPR035587">
    <property type="entry name" value="DUS-like_FMN-bd"/>
</dbReference>
<dbReference type="InterPro" id="IPR001269">
    <property type="entry name" value="DUS_fam"/>
</dbReference>
<dbReference type="InterPro" id="IPR018517">
    <property type="entry name" value="tRNA_hU_synthase_CS"/>
</dbReference>
<dbReference type="AlphaFoldDB" id="A0A413VRX3"/>
<evidence type="ECO:0000256" key="3">
    <source>
        <dbReference type="ARBA" id="ARBA00022643"/>
    </source>
</evidence>
<comment type="cofactor">
    <cofactor evidence="1 7 9">
        <name>FMN</name>
        <dbReference type="ChEBI" id="CHEBI:58210"/>
    </cofactor>
</comment>
<accession>A0A413VRX3</accession>
<dbReference type="Pfam" id="PF01207">
    <property type="entry name" value="Dus"/>
    <property type="match status" value="1"/>
</dbReference>
<dbReference type="EC" id="1.3.1.-" evidence="7"/>
<reference evidence="11 12" key="1">
    <citation type="submission" date="2018-08" db="EMBL/GenBank/DDBJ databases">
        <title>A genome reference for cultivated species of the human gut microbiota.</title>
        <authorList>
            <person name="Zou Y."/>
            <person name="Xue W."/>
            <person name="Luo G."/>
        </authorList>
    </citation>
    <scope>NUCLEOTIDE SEQUENCE [LARGE SCALE GENOMIC DNA]</scope>
    <source>
        <strain evidence="11 12">AM40-30BH</strain>
    </source>
</reference>
<sequence>MPATLPIHFAPLQGYTDAIYRNAHSAIFGGIDTYYTPFIRLDKGTFRNRDVRDIEPGTNEVPHLIPQLIGHEEEKVETILSLFTEKGYKEVDINMGCSFPMLAKRHNGSGILPFPEEVEKLLEITQRYPEISFSVKMRLGWENAEECLKLAPILNVYPLKHITMHPRLGKQQYKGDVDPKGFAAFAEICRHPLIYNGDISNIEDIERIHDSFPTLSGIMIGRGLLMNPALAIEYKEKKSLSTEDMKEKLYQMHKIVFARYEERLEGGEDQLLNKMKIFWEYLEPQIGRKVWKAIHKSTSLAKYNAAIGLL</sequence>
<dbReference type="Proteomes" id="UP000284379">
    <property type="component" value="Unassembled WGS sequence"/>
</dbReference>
<name>A0A413VRX3_9BACE</name>
<keyword evidence="2 7" id="KW-0285">Flavoprotein</keyword>